<accession>A0A1J1IEU2</accession>
<evidence type="ECO:0000313" key="2">
    <source>
        <dbReference type="Proteomes" id="UP000183832"/>
    </source>
</evidence>
<dbReference type="AlphaFoldDB" id="A0A1J1IEU2"/>
<protein>
    <submittedName>
        <fullName evidence="1">CLUMA_CG011644, isoform A</fullName>
    </submittedName>
</protein>
<evidence type="ECO:0000313" key="1">
    <source>
        <dbReference type="EMBL" id="CRK98282.1"/>
    </source>
</evidence>
<sequence>MFNQDDGDEDSRFNLTVHRMLKYSDGEENNSCITGWLKKDIYIAKLTNSSNFARVFKRKLYIGLVTIYMH</sequence>
<dbReference type="Proteomes" id="UP000183832">
    <property type="component" value="Unassembled WGS sequence"/>
</dbReference>
<organism evidence="1 2">
    <name type="scientific">Clunio marinus</name>
    <dbReference type="NCBI Taxonomy" id="568069"/>
    <lineage>
        <taxon>Eukaryota</taxon>
        <taxon>Metazoa</taxon>
        <taxon>Ecdysozoa</taxon>
        <taxon>Arthropoda</taxon>
        <taxon>Hexapoda</taxon>
        <taxon>Insecta</taxon>
        <taxon>Pterygota</taxon>
        <taxon>Neoptera</taxon>
        <taxon>Endopterygota</taxon>
        <taxon>Diptera</taxon>
        <taxon>Nematocera</taxon>
        <taxon>Chironomoidea</taxon>
        <taxon>Chironomidae</taxon>
        <taxon>Clunio</taxon>
    </lineage>
</organism>
<keyword evidence="2" id="KW-1185">Reference proteome</keyword>
<reference evidence="1 2" key="1">
    <citation type="submission" date="2015-04" db="EMBL/GenBank/DDBJ databases">
        <authorList>
            <person name="Syromyatnikov M.Y."/>
            <person name="Popov V.N."/>
        </authorList>
    </citation>
    <scope>NUCLEOTIDE SEQUENCE [LARGE SCALE GENOMIC DNA]</scope>
</reference>
<dbReference type="EMBL" id="CVRI01000047">
    <property type="protein sequence ID" value="CRK98282.1"/>
    <property type="molecule type" value="Genomic_DNA"/>
</dbReference>
<proteinExistence type="predicted"/>
<gene>
    <name evidence="1" type="ORF">CLUMA_CG011644</name>
</gene>
<name>A0A1J1IEU2_9DIPT</name>